<dbReference type="CDD" id="cd03215">
    <property type="entry name" value="ABC_Carb_Monos_II"/>
    <property type="match status" value="1"/>
</dbReference>
<evidence type="ECO:0000256" key="1">
    <source>
        <dbReference type="ARBA" id="ARBA00004202"/>
    </source>
</evidence>
<gene>
    <name evidence="11" type="primary">rbsA_2</name>
    <name evidence="11" type="ORF">Poly59_38570</name>
</gene>
<evidence type="ECO:0000256" key="6">
    <source>
        <dbReference type="ARBA" id="ARBA00022741"/>
    </source>
</evidence>
<keyword evidence="2" id="KW-0813">Transport</keyword>
<evidence type="ECO:0000313" key="11">
    <source>
        <dbReference type="EMBL" id="TWU49243.1"/>
    </source>
</evidence>
<dbReference type="PROSITE" id="PS00211">
    <property type="entry name" value="ABC_TRANSPORTER_1"/>
    <property type="match status" value="1"/>
</dbReference>
<keyword evidence="6" id="KW-0547">Nucleotide-binding</keyword>
<dbReference type="InterPro" id="IPR050107">
    <property type="entry name" value="ABC_carbohydrate_import_ATPase"/>
</dbReference>
<keyword evidence="4" id="KW-0762">Sugar transport</keyword>
<comment type="subcellular location">
    <subcellularLocation>
        <location evidence="1">Cell membrane</location>
        <topology evidence="1">Peripheral membrane protein</topology>
    </subcellularLocation>
</comment>
<dbReference type="PANTHER" id="PTHR43790">
    <property type="entry name" value="CARBOHYDRATE TRANSPORT ATP-BINDING PROTEIN MG119-RELATED"/>
    <property type="match status" value="1"/>
</dbReference>
<keyword evidence="8" id="KW-1278">Translocase</keyword>
<proteinExistence type="predicted"/>
<dbReference type="SUPFAM" id="SSF52540">
    <property type="entry name" value="P-loop containing nucleoside triphosphate hydrolases"/>
    <property type="match status" value="2"/>
</dbReference>
<accession>A0A5C6EHI4</accession>
<dbReference type="PANTHER" id="PTHR43790:SF3">
    <property type="entry name" value="D-ALLOSE IMPORT ATP-BINDING PROTEIN ALSA-RELATED"/>
    <property type="match status" value="1"/>
</dbReference>
<keyword evidence="3" id="KW-1003">Cell membrane</keyword>
<evidence type="ECO:0000256" key="4">
    <source>
        <dbReference type="ARBA" id="ARBA00022597"/>
    </source>
</evidence>
<dbReference type="GO" id="GO:0016887">
    <property type="term" value="F:ATP hydrolysis activity"/>
    <property type="evidence" value="ECO:0007669"/>
    <property type="project" value="InterPro"/>
</dbReference>
<evidence type="ECO:0000256" key="8">
    <source>
        <dbReference type="ARBA" id="ARBA00022967"/>
    </source>
</evidence>
<name>A0A5C6EHI4_9BACT</name>
<comment type="caution">
    <text evidence="11">The sequence shown here is derived from an EMBL/GenBank/DDBJ whole genome shotgun (WGS) entry which is preliminary data.</text>
</comment>
<evidence type="ECO:0000256" key="3">
    <source>
        <dbReference type="ARBA" id="ARBA00022475"/>
    </source>
</evidence>
<evidence type="ECO:0000313" key="12">
    <source>
        <dbReference type="Proteomes" id="UP000317977"/>
    </source>
</evidence>
<dbReference type="SMART" id="SM00382">
    <property type="entry name" value="AAA"/>
    <property type="match status" value="2"/>
</dbReference>
<dbReference type="EC" id="3.6.3.17" evidence="11"/>
<dbReference type="CDD" id="cd03216">
    <property type="entry name" value="ABC_Carb_Monos_I"/>
    <property type="match status" value="1"/>
</dbReference>
<keyword evidence="7 11" id="KW-0067">ATP-binding</keyword>
<dbReference type="InterPro" id="IPR027417">
    <property type="entry name" value="P-loop_NTPase"/>
</dbReference>
<dbReference type="InterPro" id="IPR017871">
    <property type="entry name" value="ABC_transporter-like_CS"/>
</dbReference>
<dbReference type="OrthoDB" id="9771863at2"/>
<dbReference type="FunFam" id="3.40.50.300:FF:000127">
    <property type="entry name" value="Ribose import ATP-binding protein RbsA"/>
    <property type="match status" value="1"/>
</dbReference>
<evidence type="ECO:0000256" key="5">
    <source>
        <dbReference type="ARBA" id="ARBA00022737"/>
    </source>
</evidence>
<dbReference type="Gene3D" id="3.40.50.300">
    <property type="entry name" value="P-loop containing nucleotide triphosphate hydrolases"/>
    <property type="match status" value="2"/>
</dbReference>
<organism evidence="11 12">
    <name type="scientific">Rubripirellula reticaptiva</name>
    <dbReference type="NCBI Taxonomy" id="2528013"/>
    <lineage>
        <taxon>Bacteria</taxon>
        <taxon>Pseudomonadati</taxon>
        <taxon>Planctomycetota</taxon>
        <taxon>Planctomycetia</taxon>
        <taxon>Pirellulales</taxon>
        <taxon>Pirellulaceae</taxon>
        <taxon>Rubripirellula</taxon>
    </lineage>
</organism>
<keyword evidence="12" id="KW-1185">Reference proteome</keyword>
<evidence type="ECO:0000256" key="7">
    <source>
        <dbReference type="ARBA" id="ARBA00022840"/>
    </source>
</evidence>
<keyword evidence="11" id="KW-0378">Hydrolase</keyword>
<evidence type="ECO:0000256" key="9">
    <source>
        <dbReference type="ARBA" id="ARBA00023136"/>
    </source>
</evidence>
<protein>
    <submittedName>
        <fullName evidence="11">Ribose import ATP-binding protein RbsA</fullName>
        <ecNumber evidence="11">3.6.3.17</ecNumber>
    </submittedName>
</protein>
<dbReference type="AlphaFoldDB" id="A0A5C6EHI4"/>
<evidence type="ECO:0000259" key="10">
    <source>
        <dbReference type="PROSITE" id="PS50893"/>
    </source>
</evidence>
<dbReference type="PROSITE" id="PS50893">
    <property type="entry name" value="ABC_TRANSPORTER_2"/>
    <property type="match status" value="2"/>
</dbReference>
<reference evidence="11 12" key="1">
    <citation type="submission" date="2019-02" db="EMBL/GenBank/DDBJ databases">
        <title>Deep-cultivation of Planctomycetes and their phenomic and genomic characterization uncovers novel biology.</title>
        <authorList>
            <person name="Wiegand S."/>
            <person name="Jogler M."/>
            <person name="Boedeker C."/>
            <person name="Pinto D."/>
            <person name="Vollmers J."/>
            <person name="Rivas-Marin E."/>
            <person name="Kohn T."/>
            <person name="Peeters S.H."/>
            <person name="Heuer A."/>
            <person name="Rast P."/>
            <person name="Oberbeckmann S."/>
            <person name="Bunk B."/>
            <person name="Jeske O."/>
            <person name="Meyerdierks A."/>
            <person name="Storesund J.E."/>
            <person name="Kallscheuer N."/>
            <person name="Luecker S."/>
            <person name="Lage O.M."/>
            <person name="Pohl T."/>
            <person name="Merkel B.J."/>
            <person name="Hornburger P."/>
            <person name="Mueller R.-W."/>
            <person name="Bruemmer F."/>
            <person name="Labrenz M."/>
            <person name="Spormann A.M."/>
            <person name="Op Den Camp H."/>
            <person name="Overmann J."/>
            <person name="Amann R."/>
            <person name="Jetten M.S.M."/>
            <person name="Mascher T."/>
            <person name="Medema M.H."/>
            <person name="Devos D.P."/>
            <person name="Kaster A.-K."/>
            <person name="Ovreas L."/>
            <person name="Rohde M."/>
            <person name="Galperin M.Y."/>
            <person name="Jogler C."/>
        </authorList>
    </citation>
    <scope>NUCLEOTIDE SEQUENCE [LARGE SCALE GENOMIC DNA]</scope>
    <source>
        <strain evidence="11 12">Poly59</strain>
    </source>
</reference>
<dbReference type="EMBL" id="SJPX01000004">
    <property type="protein sequence ID" value="TWU49243.1"/>
    <property type="molecule type" value="Genomic_DNA"/>
</dbReference>
<dbReference type="GO" id="GO:0005886">
    <property type="term" value="C:plasma membrane"/>
    <property type="evidence" value="ECO:0007669"/>
    <property type="project" value="UniProtKB-SubCell"/>
</dbReference>
<feature type="domain" description="ABC transporter" evidence="10">
    <location>
        <begin position="12"/>
        <end position="248"/>
    </location>
</feature>
<keyword evidence="5" id="KW-0677">Repeat</keyword>
<dbReference type="InterPro" id="IPR003593">
    <property type="entry name" value="AAA+_ATPase"/>
</dbReference>
<dbReference type="RefSeq" id="WP_146535531.1">
    <property type="nucleotide sequence ID" value="NZ_SJPX01000004.1"/>
</dbReference>
<sequence>MIQSAAKSHVVLAGEGIVKRYPGVLALNQVDFDVRAGEVHGLIGENGAGKSTLMHILAGANRADEGVIRLEGKPVQFANPREASDRGIALVHQELNLVPHLSVAENIFLGRELVSRIGLIRSRDQNEQCRRLLTDLDDTIDPRTEVHRLRVGQQQVVEIAKAINSSARVIFMDEPTSAISDQEVESLFRLIRSLRDAGVSIVYVSHKLEELLNISDRITVLRDGQLVETVETACADRHSIVRLMVGRKLDDLYIHSPALPDQPERLRVESLTLARKHARRPLVDGVSFSVRGGEVFGIFGLMGAGRTELLESIFGLHPRRMTGNIAIDSVNSRFTSPEQALQSGLGLVPEDRKHQGLILGMSVEQNISLSNLADMETAGLLSGRRERDHAQSFVEQFSIRTPNVTQPVRALSGGNQQKVVLSKVLSRKPGVLMLDEPTRGIDVSAKREIYGLIDRLKQQGIAIVVVSSELPELLGIADRIMVMCEGRKTGEFERSAANEEVLMRAAVPGAATGNEPVESNHTTWQ</sequence>
<dbReference type="Pfam" id="PF00005">
    <property type="entry name" value="ABC_tran"/>
    <property type="match status" value="2"/>
</dbReference>
<dbReference type="Proteomes" id="UP000317977">
    <property type="component" value="Unassembled WGS sequence"/>
</dbReference>
<dbReference type="InterPro" id="IPR003439">
    <property type="entry name" value="ABC_transporter-like_ATP-bd"/>
</dbReference>
<keyword evidence="9" id="KW-0472">Membrane</keyword>
<evidence type="ECO:0000256" key="2">
    <source>
        <dbReference type="ARBA" id="ARBA00022448"/>
    </source>
</evidence>
<dbReference type="GO" id="GO:0005524">
    <property type="term" value="F:ATP binding"/>
    <property type="evidence" value="ECO:0007669"/>
    <property type="project" value="UniProtKB-KW"/>
</dbReference>
<feature type="domain" description="ABC transporter" evidence="10">
    <location>
        <begin position="266"/>
        <end position="510"/>
    </location>
</feature>